<feature type="compositionally biased region" description="Low complexity" evidence="1">
    <location>
        <begin position="124"/>
        <end position="138"/>
    </location>
</feature>
<dbReference type="STRING" id="888268.A0A1E5VKP8"/>
<dbReference type="PANTHER" id="PTHR47150">
    <property type="entry name" value="OS12G0169200 PROTEIN"/>
    <property type="match status" value="1"/>
</dbReference>
<protein>
    <submittedName>
        <fullName evidence="2">Uncharacterized protein</fullName>
    </submittedName>
</protein>
<dbReference type="AlphaFoldDB" id="A0A1E5VKP8"/>
<sequence length="288" mass="31056">MASIMLILNRRRRTRHLANDDDDVVACLCRPCRWKAAGRVVLMFRYRTRCHVFLRIMQDVENFDPWFSCCADATGKMGLSPLQKCVAAIRILAYGVPAGLDDLRRTFFPLLLGEGTQRRRPRRGAALAGADPTSLPVRRPLPPLSALAPGPPPPLREPPARSDLPLRRDPSTRSCAGRSTGGGAAATHAKPASPSPPAPNPRPSRLRLPSAPCRCSASVPPHATRFPTALACRGGSPPLCAASPPPLRSTPLRLPSPLARGSTAASDYAFGWSAGALHMWGEHWAPRT</sequence>
<accession>A0A1E5VKP8</accession>
<comment type="caution">
    <text evidence="2">The sequence shown here is derived from an EMBL/GenBank/DDBJ whole genome shotgun (WGS) entry which is preliminary data.</text>
</comment>
<dbReference type="EMBL" id="LWDX02036610">
    <property type="protein sequence ID" value="OEL25700.1"/>
    <property type="molecule type" value="Genomic_DNA"/>
</dbReference>
<keyword evidence="3" id="KW-1185">Reference proteome</keyword>
<feature type="compositionally biased region" description="Basic and acidic residues" evidence="1">
    <location>
        <begin position="158"/>
        <end position="171"/>
    </location>
</feature>
<evidence type="ECO:0000256" key="1">
    <source>
        <dbReference type="SAM" id="MobiDB-lite"/>
    </source>
</evidence>
<reference evidence="2 3" key="1">
    <citation type="submission" date="2016-09" db="EMBL/GenBank/DDBJ databases">
        <title>The draft genome of Dichanthelium oligosanthes: A C3 panicoid grass species.</title>
        <authorList>
            <person name="Studer A.J."/>
            <person name="Schnable J.C."/>
            <person name="Brutnell T.P."/>
        </authorList>
    </citation>
    <scope>NUCLEOTIDE SEQUENCE [LARGE SCALE GENOMIC DNA]</scope>
    <source>
        <strain evidence="3">cv. Kellogg 1175</strain>
        <tissue evidence="2">Leaf</tissue>
    </source>
</reference>
<feature type="compositionally biased region" description="Pro residues" evidence="1">
    <location>
        <begin position="193"/>
        <end position="202"/>
    </location>
</feature>
<proteinExistence type="predicted"/>
<dbReference type="PANTHER" id="PTHR47150:SF5">
    <property type="entry name" value="OS07G0546750 PROTEIN"/>
    <property type="match status" value="1"/>
</dbReference>
<feature type="region of interest" description="Disordered" evidence="1">
    <location>
        <begin position="119"/>
        <end position="209"/>
    </location>
</feature>
<feature type="compositionally biased region" description="Pro residues" evidence="1">
    <location>
        <begin position="139"/>
        <end position="157"/>
    </location>
</feature>
<dbReference type="Proteomes" id="UP000095767">
    <property type="component" value="Unassembled WGS sequence"/>
</dbReference>
<name>A0A1E5VKP8_9POAL</name>
<evidence type="ECO:0000313" key="3">
    <source>
        <dbReference type="Proteomes" id="UP000095767"/>
    </source>
</evidence>
<evidence type="ECO:0000313" key="2">
    <source>
        <dbReference type="EMBL" id="OEL25700.1"/>
    </source>
</evidence>
<gene>
    <name evidence="2" type="ORF">BAE44_0013279</name>
</gene>
<organism evidence="2 3">
    <name type="scientific">Dichanthelium oligosanthes</name>
    <dbReference type="NCBI Taxonomy" id="888268"/>
    <lineage>
        <taxon>Eukaryota</taxon>
        <taxon>Viridiplantae</taxon>
        <taxon>Streptophyta</taxon>
        <taxon>Embryophyta</taxon>
        <taxon>Tracheophyta</taxon>
        <taxon>Spermatophyta</taxon>
        <taxon>Magnoliopsida</taxon>
        <taxon>Liliopsida</taxon>
        <taxon>Poales</taxon>
        <taxon>Poaceae</taxon>
        <taxon>PACMAD clade</taxon>
        <taxon>Panicoideae</taxon>
        <taxon>Panicodae</taxon>
        <taxon>Paniceae</taxon>
        <taxon>Dichantheliinae</taxon>
        <taxon>Dichanthelium</taxon>
    </lineage>
</organism>